<organism evidence="3 4">
    <name type="scientific">Cellulophaga fucicola</name>
    <dbReference type="NCBI Taxonomy" id="76595"/>
    <lineage>
        <taxon>Bacteria</taxon>
        <taxon>Pseudomonadati</taxon>
        <taxon>Bacteroidota</taxon>
        <taxon>Flavobacteriia</taxon>
        <taxon>Flavobacteriales</taxon>
        <taxon>Flavobacteriaceae</taxon>
        <taxon>Cellulophaga</taxon>
    </lineage>
</organism>
<keyword evidence="4" id="KW-1185">Reference proteome</keyword>
<sequence length="149" mass="16634">MKKYILAAVVLMLSISSYGQILDPVKWTTSVKKISATEYDLIATATIDAGWHLYSQNVAEGGPIATTFIFEEGSNYKLSGKTIEEKGHTVDDKMFNMKITYFEGKAKFTQRVKLAKPGKTSIVAEVEFMVCDDSRCLPPTYVDLDFTIQ</sequence>
<keyword evidence="1" id="KW-0732">Signal</keyword>
<proteinExistence type="predicted"/>
<dbReference type="AlphaFoldDB" id="A0A1K1LY59"/>
<feature type="domain" description="Thiol:disulfide interchange protein DsbD N-terminal" evidence="2">
    <location>
        <begin position="35"/>
        <end position="141"/>
    </location>
</feature>
<dbReference type="InterPro" id="IPR028250">
    <property type="entry name" value="DsbDN"/>
</dbReference>
<dbReference type="PANTHER" id="PTHR32234:SF0">
    <property type="entry name" value="THIOL:DISULFIDE INTERCHANGE PROTEIN DSBD"/>
    <property type="match status" value="1"/>
</dbReference>
<evidence type="ECO:0000313" key="4">
    <source>
        <dbReference type="Proteomes" id="UP000183257"/>
    </source>
</evidence>
<evidence type="ECO:0000259" key="2">
    <source>
        <dbReference type="Pfam" id="PF11412"/>
    </source>
</evidence>
<dbReference type="STRING" id="76595.SAMN05660313_00190"/>
<dbReference type="Pfam" id="PF11412">
    <property type="entry name" value="DsbD_N"/>
    <property type="match status" value="1"/>
</dbReference>
<dbReference type="Proteomes" id="UP000183257">
    <property type="component" value="Unassembled WGS sequence"/>
</dbReference>
<dbReference type="PANTHER" id="PTHR32234">
    <property type="entry name" value="THIOL:DISULFIDE INTERCHANGE PROTEIN DSBD"/>
    <property type="match status" value="1"/>
</dbReference>
<evidence type="ECO:0000313" key="3">
    <source>
        <dbReference type="EMBL" id="SFW15786.1"/>
    </source>
</evidence>
<dbReference type="Gene3D" id="2.60.40.1250">
    <property type="entry name" value="Thiol:disulfide interchange protein DsbD, N-terminal domain"/>
    <property type="match status" value="1"/>
</dbReference>
<dbReference type="GO" id="GO:0015035">
    <property type="term" value="F:protein-disulfide reductase activity"/>
    <property type="evidence" value="ECO:0007669"/>
    <property type="project" value="TreeGrafter"/>
</dbReference>
<dbReference type="RefSeq" id="WP_072301886.1">
    <property type="nucleotide sequence ID" value="NZ_FPIY01000001.1"/>
</dbReference>
<gene>
    <name evidence="3" type="ORF">SAMN05660313_00190</name>
</gene>
<reference evidence="4" key="1">
    <citation type="submission" date="2016-11" db="EMBL/GenBank/DDBJ databases">
        <authorList>
            <person name="Varghese N."/>
            <person name="Submissions S."/>
        </authorList>
    </citation>
    <scope>NUCLEOTIDE SEQUENCE [LARGE SCALE GENOMIC DNA]</scope>
    <source>
        <strain evidence="4">DSM 24786</strain>
    </source>
</reference>
<protein>
    <submittedName>
        <fullName evidence="3">Disulphide bond corrector protein DsbC</fullName>
    </submittedName>
</protein>
<feature type="signal peptide" evidence="1">
    <location>
        <begin position="1"/>
        <end position="19"/>
    </location>
</feature>
<dbReference type="OrthoDB" id="767251at2"/>
<dbReference type="InterPro" id="IPR036929">
    <property type="entry name" value="DsbDN_sf"/>
</dbReference>
<accession>A0A1K1LY59</accession>
<dbReference type="EMBL" id="FPIY01000001">
    <property type="protein sequence ID" value="SFW15786.1"/>
    <property type="molecule type" value="Genomic_DNA"/>
</dbReference>
<feature type="chain" id="PRO_5013086029" evidence="1">
    <location>
        <begin position="20"/>
        <end position="149"/>
    </location>
</feature>
<evidence type="ECO:0000256" key="1">
    <source>
        <dbReference type="SAM" id="SignalP"/>
    </source>
</evidence>
<name>A0A1K1LY59_9FLAO</name>
<dbReference type="GO" id="GO:0045454">
    <property type="term" value="P:cell redox homeostasis"/>
    <property type="evidence" value="ECO:0007669"/>
    <property type="project" value="TreeGrafter"/>
</dbReference>